<sequence>MIQILLSYDQFVDKTLAIDLPAELLSGTPVANKAIGRYEELGGHTLGLFADRFGLVMWWNDAWFPLAPHLHISHVTEGLSRRLTICQRPIEIEIDYQARPPVTTPYYAEDEEDVDFGLWLKNVLASPERRRTFLANWRNGS</sequence>
<protein>
    <submittedName>
        <fullName evidence="1">Uncharacterized protein</fullName>
    </submittedName>
</protein>
<dbReference type="Proteomes" id="UP000239388">
    <property type="component" value="Unassembled WGS sequence"/>
</dbReference>
<dbReference type="AlphaFoldDB" id="A0A2S8G8Z6"/>
<dbReference type="EMBL" id="PUIB01000007">
    <property type="protein sequence ID" value="PQO40936.1"/>
    <property type="molecule type" value="Genomic_DNA"/>
</dbReference>
<evidence type="ECO:0000313" key="1">
    <source>
        <dbReference type="EMBL" id="PQO40936.1"/>
    </source>
</evidence>
<accession>A0A2S8G8Z6</accession>
<dbReference type="RefSeq" id="WP_105352166.1">
    <property type="nucleotide sequence ID" value="NZ_PUIB01000007.1"/>
</dbReference>
<organism evidence="1 2">
    <name type="scientific">Blastopirellula marina</name>
    <dbReference type="NCBI Taxonomy" id="124"/>
    <lineage>
        <taxon>Bacteria</taxon>
        <taxon>Pseudomonadati</taxon>
        <taxon>Planctomycetota</taxon>
        <taxon>Planctomycetia</taxon>
        <taxon>Pirellulales</taxon>
        <taxon>Pirellulaceae</taxon>
        <taxon>Blastopirellula</taxon>
    </lineage>
</organism>
<evidence type="ECO:0000313" key="2">
    <source>
        <dbReference type="Proteomes" id="UP000239388"/>
    </source>
</evidence>
<dbReference type="OrthoDB" id="9980160at2"/>
<gene>
    <name evidence="1" type="ORF">C5Y98_04980</name>
</gene>
<proteinExistence type="predicted"/>
<comment type="caution">
    <text evidence="1">The sequence shown here is derived from an EMBL/GenBank/DDBJ whole genome shotgun (WGS) entry which is preliminary data.</text>
</comment>
<reference evidence="1 2" key="1">
    <citation type="submission" date="2018-02" db="EMBL/GenBank/DDBJ databases">
        <title>Comparative genomes isolates from brazilian mangrove.</title>
        <authorList>
            <person name="Araujo J.E."/>
            <person name="Taketani R.G."/>
            <person name="Silva M.C.P."/>
            <person name="Loureco M.V."/>
            <person name="Andreote F.D."/>
        </authorList>
    </citation>
    <scope>NUCLEOTIDE SEQUENCE [LARGE SCALE GENOMIC DNA]</scope>
    <source>
        <strain evidence="1 2">NAP PRIS-MGV</strain>
    </source>
</reference>
<name>A0A2S8G8Z6_9BACT</name>